<reference evidence="1 2" key="1">
    <citation type="submission" date="2014-11" db="EMBL/GenBank/DDBJ databases">
        <title>Genetic blueprint of the zoonotic pathogen Toxocara canis.</title>
        <authorList>
            <person name="Zhu X.-Q."/>
            <person name="Korhonen P.K."/>
            <person name="Cai H."/>
            <person name="Young N.D."/>
            <person name="Nejsum P."/>
            <person name="von Samson-Himmelstjerna G."/>
            <person name="Boag P.R."/>
            <person name="Tan P."/>
            <person name="Li Q."/>
            <person name="Min J."/>
            <person name="Yang Y."/>
            <person name="Wang X."/>
            <person name="Fang X."/>
            <person name="Hall R.S."/>
            <person name="Hofmann A."/>
            <person name="Sternberg P.W."/>
            <person name="Jex A.R."/>
            <person name="Gasser R.B."/>
        </authorList>
    </citation>
    <scope>NUCLEOTIDE SEQUENCE [LARGE SCALE GENOMIC DNA]</scope>
    <source>
        <strain evidence="1">PN_DK_2014</strain>
    </source>
</reference>
<keyword evidence="2" id="KW-1185">Reference proteome</keyword>
<evidence type="ECO:0000313" key="1">
    <source>
        <dbReference type="EMBL" id="KHN76976.1"/>
    </source>
</evidence>
<protein>
    <submittedName>
        <fullName evidence="1">Uncharacterized protein</fullName>
    </submittedName>
</protein>
<organism evidence="1 2">
    <name type="scientific">Toxocara canis</name>
    <name type="common">Canine roundworm</name>
    <dbReference type="NCBI Taxonomy" id="6265"/>
    <lineage>
        <taxon>Eukaryota</taxon>
        <taxon>Metazoa</taxon>
        <taxon>Ecdysozoa</taxon>
        <taxon>Nematoda</taxon>
        <taxon>Chromadorea</taxon>
        <taxon>Rhabditida</taxon>
        <taxon>Spirurina</taxon>
        <taxon>Ascaridomorpha</taxon>
        <taxon>Ascaridoidea</taxon>
        <taxon>Toxocaridae</taxon>
        <taxon>Toxocara</taxon>
    </lineage>
</organism>
<evidence type="ECO:0000313" key="2">
    <source>
        <dbReference type="Proteomes" id="UP000031036"/>
    </source>
</evidence>
<dbReference type="AlphaFoldDB" id="A0A0B2V0V7"/>
<gene>
    <name evidence="1" type="ORF">Tcan_00095</name>
</gene>
<name>A0A0B2V0V7_TOXCA</name>
<proteinExistence type="predicted"/>
<accession>A0A0B2V0V7</accession>
<dbReference type="Proteomes" id="UP000031036">
    <property type="component" value="Unassembled WGS sequence"/>
</dbReference>
<comment type="caution">
    <text evidence="1">The sequence shown here is derived from an EMBL/GenBank/DDBJ whole genome shotgun (WGS) entry which is preliminary data.</text>
</comment>
<dbReference type="EMBL" id="JPKZ01002389">
    <property type="protein sequence ID" value="KHN76976.1"/>
    <property type="molecule type" value="Genomic_DNA"/>
</dbReference>
<sequence>MRTCIKSVLKERGLIGDGLNKSLDPSVCIASYRLKTTKTTQSSGLPEKKRLLSEKKKVALCENLTRYEIDWLAYAADKLDVHFGGITVESIMVLLRVISVYG</sequence>